<dbReference type="InterPro" id="IPR010852">
    <property type="entry name" value="ABATE"/>
</dbReference>
<dbReference type="InterPro" id="IPR021005">
    <property type="entry name" value="Znf_CGNR"/>
</dbReference>
<organism evidence="2 3">
    <name type="scientific">Streptomyces cremeus</name>
    <dbReference type="NCBI Taxonomy" id="66881"/>
    <lineage>
        <taxon>Bacteria</taxon>
        <taxon>Bacillati</taxon>
        <taxon>Actinomycetota</taxon>
        <taxon>Actinomycetes</taxon>
        <taxon>Kitasatosporales</taxon>
        <taxon>Streptomycetaceae</taxon>
        <taxon>Streptomyces</taxon>
    </lineage>
</organism>
<gene>
    <name evidence="2" type="ORF">ACFFTU_09845</name>
</gene>
<keyword evidence="3" id="KW-1185">Reference proteome</keyword>
<name>A0ABV5PAL9_STRCM</name>
<dbReference type="RefSeq" id="WP_345227551.1">
    <property type="nucleotide sequence ID" value="NZ_BAAAXE010000014.1"/>
</dbReference>
<dbReference type="Pfam" id="PF07336">
    <property type="entry name" value="ABATE"/>
    <property type="match status" value="1"/>
</dbReference>
<evidence type="ECO:0000259" key="1">
    <source>
        <dbReference type="Pfam" id="PF11706"/>
    </source>
</evidence>
<evidence type="ECO:0000313" key="3">
    <source>
        <dbReference type="Proteomes" id="UP001589718"/>
    </source>
</evidence>
<dbReference type="PANTHER" id="PTHR35525:SF3">
    <property type="entry name" value="BLL6575 PROTEIN"/>
    <property type="match status" value="1"/>
</dbReference>
<reference evidence="2 3" key="1">
    <citation type="submission" date="2024-09" db="EMBL/GenBank/DDBJ databases">
        <authorList>
            <person name="Sun Q."/>
            <person name="Mori K."/>
        </authorList>
    </citation>
    <scope>NUCLEOTIDE SEQUENCE [LARGE SCALE GENOMIC DNA]</scope>
    <source>
        <strain evidence="2 3">JCM 4362</strain>
    </source>
</reference>
<dbReference type="InterPro" id="IPR023286">
    <property type="entry name" value="ABATE_dom_sf"/>
</dbReference>
<dbReference type="SUPFAM" id="SSF160904">
    <property type="entry name" value="Jann2411-like"/>
    <property type="match status" value="1"/>
</dbReference>
<evidence type="ECO:0000313" key="2">
    <source>
        <dbReference type="EMBL" id="MFB9520247.1"/>
    </source>
</evidence>
<dbReference type="Proteomes" id="UP001589718">
    <property type="component" value="Unassembled WGS sequence"/>
</dbReference>
<dbReference type="Gene3D" id="1.10.3300.10">
    <property type="entry name" value="Jann2411-like domain"/>
    <property type="match status" value="1"/>
</dbReference>
<dbReference type="EMBL" id="JBHMCR010000005">
    <property type="protein sequence ID" value="MFB9520247.1"/>
    <property type="molecule type" value="Genomic_DNA"/>
</dbReference>
<proteinExistence type="predicted"/>
<accession>A0ABV5PAL9</accession>
<dbReference type="Pfam" id="PF11706">
    <property type="entry name" value="zf-CGNR"/>
    <property type="match status" value="1"/>
</dbReference>
<protein>
    <submittedName>
        <fullName evidence="2">CGNR zinc finger domain-containing protein</fullName>
    </submittedName>
</protein>
<comment type="caution">
    <text evidence="2">The sequence shown here is derived from an EMBL/GenBank/DDBJ whole genome shotgun (WGS) entry which is preliminary data.</text>
</comment>
<feature type="domain" description="Zinc finger CGNR" evidence="1">
    <location>
        <begin position="164"/>
        <end position="202"/>
    </location>
</feature>
<dbReference type="PANTHER" id="PTHR35525">
    <property type="entry name" value="BLL6575 PROTEIN"/>
    <property type="match status" value="1"/>
</dbReference>
<sequence length="207" mass="22639">MDSPVDSPVDRLPLSGEPLPLDLVNTTFIKGGVRGRLLDALGQTRDLDRWLALHREGFGAELARFLTAADRPPVGEAHLARFVELRHALRGLAGARTRRRTPEARDVQVINTAARLAARWSELDAGSAFAAVPRWPEPDPLLVALGEVAAQGVRLFTGEDAEKVRACPAPGCVLYFLKVPARREWCTATCGNRVRVARHSRRAREGG</sequence>